<dbReference type="Proteomes" id="UP001164746">
    <property type="component" value="Chromosome 14"/>
</dbReference>
<proteinExistence type="predicted"/>
<feature type="region of interest" description="Disordered" evidence="1">
    <location>
        <begin position="121"/>
        <end position="149"/>
    </location>
</feature>
<dbReference type="EMBL" id="CP111025">
    <property type="protein sequence ID" value="WAR27158.1"/>
    <property type="molecule type" value="Genomic_DNA"/>
</dbReference>
<keyword evidence="3" id="KW-1185">Reference proteome</keyword>
<accession>A0ABY7G221</accession>
<feature type="compositionally biased region" description="Basic and acidic residues" evidence="1">
    <location>
        <begin position="121"/>
        <end position="131"/>
    </location>
</feature>
<reference evidence="2" key="1">
    <citation type="submission" date="2022-11" db="EMBL/GenBank/DDBJ databases">
        <title>Centuries of genome instability and evolution in soft-shell clam transmissible cancer (bioRxiv).</title>
        <authorList>
            <person name="Hart S.F.M."/>
            <person name="Yonemitsu M.A."/>
            <person name="Giersch R.M."/>
            <person name="Beal B.F."/>
            <person name="Arriagada G."/>
            <person name="Davis B.W."/>
            <person name="Ostrander E.A."/>
            <person name="Goff S.P."/>
            <person name="Metzger M.J."/>
        </authorList>
    </citation>
    <scope>NUCLEOTIDE SEQUENCE</scope>
    <source>
        <strain evidence="2">MELC-2E11</strain>
        <tissue evidence="2">Siphon/mantle</tissue>
    </source>
</reference>
<evidence type="ECO:0000313" key="2">
    <source>
        <dbReference type="EMBL" id="WAR27158.1"/>
    </source>
</evidence>
<feature type="region of interest" description="Disordered" evidence="1">
    <location>
        <begin position="50"/>
        <end position="76"/>
    </location>
</feature>
<name>A0ABY7G221_MYAAR</name>
<protein>
    <submittedName>
        <fullName evidence="2">Uncharacterized protein</fullName>
    </submittedName>
</protein>
<sequence>MSNRTIRTMYSPMTHTRRARLTSMWIFNLTTRQGKLSLTFNRISPKTFNHTNRNRMFSHTGETHSHTEGIPGPIRIRSRTAGTRSHMAETRSHMVETRSHMAGTRSHMAETRNHMAETRNHMAETRSRTGETRSPTVEIHSPMTPPEQGSRITRILTHIPQSRLGMRMTTITNIAHKTNNVHVPLLYANRKTSDVCQLISKSSS</sequence>
<evidence type="ECO:0000313" key="3">
    <source>
        <dbReference type="Proteomes" id="UP001164746"/>
    </source>
</evidence>
<gene>
    <name evidence="2" type="ORF">MAR_012862</name>
</gene>
<organism evidence="2 3">
    <name type="scientific">Mya arenaria</name>
    <name type="common">Soft-shell clam</name>
    <dbReference type="NCBI Taxonomy" id="6604"/>
    <lineage>
        <taxon>Eukaryota</taxon>
        <taxon>Metazoa</taxon>
        <taxon>Spiralia</taxon>
        <taxon>Lophotrochozoa</taxon>
        <taxon>Mollusca</taxon>
        <taxon>Bivalvia</taxon>
        <taxon>Autobranchia</taxon>
        <taxon>Heteroconchia</taxon>
        <taxon>Euheterodonta</taxon>
        <taxon>Imparidentia</taxon>
        <taxon>Neoheterodontei</taxon>
        <taxon>Myida</taxon>
        <taxon>Myoidea</taxon>
        <taxon>Myidae</taxon>
        <taxon>Mya</taxon>
    </lineage>
</organism>
<evidence type="ECO:0000256" key="1">
    <source>
        <dbReference type="SAM" id="MobiDB-lite"/>
    </source>
</evidence>